<proteinExistence type="predicted"/>
<dbReference type="AlphaFoldDB" id="A0A0A0AK76"/>
<feature type="coiled-coil region" evidence="1">
    <location>
        <begin position="70"/>
        <end position="125"/>
    </location>
</feature>
<dbReference type="GO" id="GO:0005634">
    <property type="term" value="C:nucleus"/>
    <property type="evidence" value="ECO:0007669"/>
    <property type="project" value="InterPro"/>
</dbReference>
<dbReference type="Gene3D" id="1.10.287.1490">
    <property type="match status" value="1"/>
</dbReference>
<dbReference type="InterPro" id="IPR026213">
    <property type="entry name" value="GRINL1"/>
</dbReference>
<feature type="coiled-coil region" evidence="1">
    <location>
        <begin position="165"/>
        <end position="337"/>
    </location>
</feature>
<keyword evidence="3" id="KW-1185">Reference proteome</keyword>
<dbReference type="GO" id="GO:0031674">
    <property type="term" value="C:I band"/>
    <property type="evidence" value="ECO:0007669"/>
    <property type="project" value="TreeGrafter"/>
</dbReference>
<dbReference type="PANTHER" id="PTHR23171">
    <property type="entry name" value="GDOWN1"/>
    <property type="match status" value="1"/>
</dbReference>
<name>A0A0A0AK76_CHAVO</name>
<gene>
    <name evidence="2" type="ORF">N301_08222</name>
</gene>
<protein>
    <submittedName>
        <fullName evidence="2">Myocardial zonula adherens protein</fullName>
    </submittedName>
</protein>
<keyword evidence="1" id="KW-0175">Coiled coil</keyword>
<evidence type="ECO:0000256" key="1">
    <source>
        <dbReference type="SAM" id="Coils"/>
    </source>
</evidence>
<dbReference type="EMBL" id="KL871931">
    <property type="protein sequence ID" value="KGL93908.1"/>
    <property type="molecule type" value="Genomic_DNA"/>
</dbReference>
<accession>A0A0A0AK76</accession>
<dbReference type="STRING" id="50402.A0A0A0AK76"/>
<dbReference type="GO" id="GO:0003711">
    <property type="term" value="F:transcription elongation factor activity"/>
    <property type="evidence" value="ECO:0007669"/>
    <property type="project" value="InterPro"/>
</dbReference>
<dbReference type="GO" id="GO:0006368">
    <property type="term" value="P:transcription elongation by RNA polymerase II"/>
    <property type="evidence" value="ECO:0007669"/>
    <property type="project" value="InterPro"/>
</dbReference>
<dbReference type="PANTHER" id="PTHR23171:SF2">
    <property type="entry name" value="MYOCARDIAL ZONULA ADHERENS PROTEIN"/>
    <property type="match status" value="1"/>
</dbReference>
<feature type="coiled-coil region" evidence="1">
    <location>
        <begin position="366"/>
        <end position="393"/>
    </location>
</feature>
<organism evidence="2 3">
    <name type="scientific">Charadrius vociferus</name>
    <name type="common">Killdeer</name>
    <name type="synonym">Aegialitis vocifera</name>
    <dbReference type="NCBI Taxonomy" id="50402"/>
    <lineage>
        <taxon>Eukaryota</taxon>
        <taxon>Metazoa</taxon>
        <taxon>Chordata</taxon>
        <taxon>Craniata</taxon>
        <taxon>Vertebrata</taxon>
        <taxon>Euteleostomi</taxon>
        <taxon>Archelosauria</taxon>
        <taxon>Archosauria</taxon>
        <taxon>Dinosauria</taxon>
        <taxon>Saurischia</taxon>
        <taxon>Theropoda</taxon>
        <taxon>Coelurosauria</taxon>
        <taxon>Aves</taxon>
        <taxon>Neognathae</taxon>
        <taxon>Neoaves</taxon>
        <taxon>Charadriiformes</taxon>
        <taxon>Charadriidae</taxon>
        <taxon>Charadrius</taxon>
    </lineage>
</organism>
<dbReference type="Proteomes" id="UP000053858">
    <property type="component" value="Unassembled WGS sequence"/>
</dbReference>
<dbReference type="GO" id="GO:0035556">
    <property type="term" value="P:intracellular signal transduction"/>
    <property type="evidence" value="ECO:0007669"/>
    <property type="project" value="TreeGrafter"/>
</dbReference>
<feature type="non-terminal residue" evidence="2">
    <location>
        <position position="507"/>
    </location>
</feature>
<evidence type="ECO:0000313" key="3">
    <source>
        <dbReference type="Proteomes" id="UP000053858"/>
    </source>
</evidence>
<dbReference type="PRINTS" id="PR02085">
    <property type="entry name" value="POLR2GRINL1"/>
</dbReference>
<sequence>MNVCRLRLTVPPDECSQPEQGVKEPERKKNLYHVPNGMSPGKLSHGMVYGVVHRTDNNHKREMVVYGWSADQLKEEMNYIKEVRATLEKVRKKMYGEYDEMKRKIQQLTNELKVTNAHQESLENHVRVQAAALDSFSEMNSSLTSASIDLQKTLVDVTLENTDIREQIRNLKHTHEQSMEKLREKQKQLETAQIENQLLKLKVESSQEANAEVMREMTRKLYSQYEEKMREEEQKHKAEKEILLEETNRLLKAIEEANKKMQITETSIQEKDQRIGELDRLIERMEEERHQLQKQLELNEIQISGAKSENNSDNERSQHLEEVAASLRERIKHLDDMVHCQQKKVKHMVEEIEMLRKKVKEKELFIIQLLEKISFLECENKELQDKLDYLMENQPKTNIETRDTGVECDLPYRGSGSPLSTEERRLRDKKHLNDVTAARLPPLHHSPAKLLSIEESIAIQIQQKEAYEEMQAKLAAHKLAERLNIKMLRFEPEGEASMQYREVRDED</sequence>
<dbReference type="InterPro" id="IPR051375">
    <property type="entry name" value="Tuftelin_GRINL1A/MYZAP/CCD68"/>
</dbReference>
<evidence type="ECO:0000313" key="2">
    <source>
        <dbReference type="EMBL" id="KGL93908.1"/>
    </source>
</evidence>
<reference evidence="3" key="1">
    <citation type="journal article" date="2014" name="Science">
        <title>Comparative genomics reveals insights into avian genome evolution and adaptation.</title>
        <authorList>
            <consortium name="Avian Genome Consortium"/>
            <person name="Zhang G."/>
            <person name="Li C."/>
            <person name="Li Q."/>
            <person name="Li B."/>
            <person name="Larkin D.M."/>
            <person name="Lee C."/>
            <person name="Storz J.F."/>
            <person name="Antunes A."/>
            <person name="Greenwold M.J."/>
            <person name="Meredith R.W."/>
            <person name="Odeen A."/>
            <person name="Cui J."/>
            <person name="Zhou Q."/>
            <person name="Xu L."/>
            <person name="Pan H."/>
            <person name="Wang Z."/>
            <person name="Jin L."/>
            <person name="Zhang P."/>
            <person name="Hu H."/>
            <person name="Yang W."/>
            <person name="Hu J."/>
            <person name="Xiao J."/>
            <person name="Yang Z."/>
            <person name="Liu Y."/>
            <person name="Xie Q."/>
            <person name="Yu H."/>
            <person name="Lian J."/>
            <person name="Wen P."/>
            <person name="Zhang F."/>
            <person name="Li H."/>
            <person name="Zeng Y."/>
            <person name="Xiong Z."/>
            <person name="Liu S."/>
            <person name="Zhou L."/>
            <person name="Huang Z."/>
            <person name="An N."/>
            <person name="Wang J."/>
            <person name="Zheng Q."/>
            <person name="Xiong Y."/>
            <person name="Wang G."/>
            <person name="Wang B."/>
            <person name="Wang J."/>
            <person name="Fan Y."/>
            <person name="da Fonseca R.R."/>
            <person name="Alfaro-Nunez A."/>
            <person name="Schubert M."/>
            <person name="Orlando L."/>
            <person name="Mourier T."/>
            <person name="Howard J.T."/>
            <person name="Ganapathy G."/>
            <person name="Pfenning A."/>
            <person name="Whitney O."/>
            <person name="Rivas M.V."/>
            <person name="Hara E."/>
            <person name="Smith J."/>
            <person name="Farre M."/>
            <person name="Narayan J."/>
            <person name="Slavov G."/>
            <person name="Romanov M.N."/>
            <person name="Borges R."/>
            <person name="Machado J.P."/>
            <person name="Khan I."/>
            <person name="Springer M.S."/>
            <person name="Gatesy J."/>
            <person name="Hoffmann F.G."/>
            <person name="Opazo J.C."/>
            <person name="Hastad O."/>
            <person name="Sawyer R.H."/>
            <person name="Kim H."/>
            <person name="Kim K.W."/>
            <person name="Kim H.J."/>
            <person name="Cho S."/>
            <person name="Li N."/>
            <person name="Huang Y."/>
            <person name="Bruford M.W."/>
            <person name="Zhan X."/>
            <person name="Dixon A."/>
            <person name="Bertelsen M.F."/>
            <person name="Derryberry E."/>
            <person name="Warren W."/>
            <person name="Wilson R.K."/>
            <person name="Li S."/>
            <person name="Ray D.A."/>
            <person name="Green R.E."/>
            <person name="O'Brien S.J."/>
            <person name="Griffin D."/>
            <person name="Johnson W.E."/>
            <person name="Haussler D."/>
            <person name="Ryder O.A."/>
            <person name="Willerslev E."/>
            <person name="Graves G.R."/>
            <person name="Alstrom P."/>
            <person name="Fjeldsa J."/>
            <person name="Mindell D.P."/>
            <person name="Edwards S.V."/>
            <person name="Braun E.L."/>
            <person name="Rahbek C."/>
            <person name="Burt D.W."/>
            <person name="Houde P."/>
            <person name="Zhang Y."/>
            <person name="Yang H."/>
            <person name="Wang J."/>
            <person name="Jarvis E.D."/>
            <person name="Gilbert M.T."/>
            <person name="Wang J."/>
        </authorList>
    </citation>
    <scope>NUCLEOTIDE SEQUENCE [LARGE SCALE GENOMIC DNA]</scope>
</reference>